<dbReference type="InterPro" id="IPR051044">
    <property type="entry name" value="MAG_DAG_Lipase"/>
</dbReference>
<dbReference type="EMBL" id="JBGORX010000010">
    <property type="protein sequence ID" value="MFJ1269870.1"/>
    <property type="molecule type" value="Genomic_DNA"/>
</dbReference>
<evidence type="ECO:0000313" key="2">
    <source>
        <dbReference type="EMBL" id="MFJ1269870.1"/>
    </source>
</evidence>
<organism evidence="2 3">
    <name type="scientific">Legionella lytica</name>
    <dbReference type="NCBI Taxonomy" id="96232"/>
    <lineage>
        <taxon>Bacteria</taxon>
        <taxon>Pseudomonadati</taxon>
        <taxon>Pseudomonadota</taxon>
        <taxon>Gammaproteobacteria</taxon>
        <taxon>Legionellales</taxon>
        <taxon>Legionellaceae</taxon>
        <taxon>Legionella</taxon>
    </lineage>
</organism>
<proteinExistence type="predicted"/>
<protein>
    <submittedName>
        <fullName evidence="2">Alpha/beta fold hydrolase</fullName>
    </submittedName>
</protein>
<reference evidence="2 3" key="1">
    <citation type="submission" date="2024-08" db="EMBL/GenBank/DDBJ databases">
        <title>Draft Genome Sequence of Legionella lytica strain DSB2004, Isolated From a Fire Sprinkler System.</title>
        <authorList>
            <person name="Everhart A.D."/>
            <person name="Kidane D.T."/>
            <person name="Farone A.L."/>
            <person name="Farone M.B."/>
        </authorList>
    </citation>
    <scope>NUCLEOTIDE SEQUENCE [LARGE SCALE GENOMIC DNA]</scope>
    <source>
        <strain evidence="2 3">DSB2004</strain>
    </source>
</reference>
<gene>
    <name evidence="2" type="ORF">ACD661_15010</name>
</gene>
<accession>A0ABW8DAY1</accession>
<dbReference type="InterPro" id="IPR029058">
    <property type="entry name" value="AB_hydrolase_fold"/>
</dbReference>
<feature type="domain" description="Serine aminopeptidase S33" evidence="1">
    <location>
        <begin position="30"/>
        <end position="262"/>
    </location>
</feature>
<dbReference type="Gene3D" id="3.40.50.1820">
    <property type="entry name" value="alpha/beta hydrolase"/>
    <property type="match status" value="1"/>
</dbReference>
<dbReference type="GO" id="GO:0016787">
    <property type="term" value="F:hydrolase activity"/>
    <property type="evidence" value="ECO:0007669"/>
    <property type="project" value="UniProtKB-KW"/>
</dbReference>
<comment type="caution">
    <text evidence="2">The sequence shown here is derived from an EMBL/GenBank/DDBJ whole genome shotgun (WGS) entry which is preliminary data.</text>
</comment>
<name>A0ABW8DAY1_9GAMM</name>
<evidence type="ECO:0000259" key="1">
    <source>
        <dbReference type="Pfam" id="PF12146"/>
    </source>
</evidence>
<dbReference type="Pfam" id="PF12146">
    <property type="entry name" value="Hydrolase_4"/>
    <property type="match status" value="1"/>
</dbReference>
<sequence>MKKTNQIEPSVLLSNDKTPITYFKVAEEASDKVLLFLHCGGGHINEAYLRMAAGLNQLGIGCYLMDLRGHGLSGGRRGDTPDKSQLFADMDIMLQLIQSENPHAKILIGGHSISAGLILNFINRNVQPIAISELYFIAPNFGRYSNTYRIYRKDLFVKSINWFKLFAYRWSKHNYYKNDYVVTLRVDKQMLKKDPLLIAQYTNEMADALTPQTPIQCISNLKIPFNVIVGGKDILFSAKLLQRFCNKSSQLNQFIIVPELNHFSIIKEVPQLFKKSLAA</sequence>
<dbReference type="Proteomes" id="UP001615550">
    <property type="component" value="Unassembled WGS sequence"/>
</dbReference>
<keyword evidence="3" id="KW-1185">Reference proteome</keyword>
<dbReference type="PANTHER" id="PTHR11614">
    <property type="entry name" value="PHOSPHOLIPASE-RELATED"/>
    <property type="match status" value="1"/>
</dbReference>
<dbReference type="RefSeq" id="WP_400188685.1">
    <property type="nucleotide sequence ID" value="NZ_JBGORX010000010.1"/>
</dbReference>
<dbReference type="SUPFAM" id="SSF53474">
    <property type="entry name" value="alpha/beta-Hydrolases"/>
    <property type="match status" value="1"/>
</dbReference>
<dbReference type="InterPro" id="IPR022742">
    <property type="entry name" value="Hydrolase_4"/>
</dbReference>
<evidence type="ECO:0000313" key="3">
    <source>
        <dbReference type="Proteomes" id="UP001615550"/>
    </source>
</evidence>
<keyword evidence="2" id="KW-0378">Hydrolase</keyword>